<evidence type="ECO:0000256" key="7">
    <source>
        <dbReference type="ARBA" id="ARBA00023136"/>
    </source>
</evidence>
<dbReference type="Proteomes" id="UP001289374">
    <property type="component" value="Unassembled WGS sequence"/>
</dbReference>
<evidence type="ECO:0000256" key="4">
    <source>
        <dbReference type="ARBA" id="ARBA00022692"/>
    </source>
</evidence>
<evidence type="ECO:0000256" key="3">
    <source>
        <dbReference type="ARBA" id="ARBA00022448"/>
    </source>
</evidence>
<dbReference type="AlphaFoldDB" id="A0AAE2BL13"/>
<evidence type="ECO:0000256" key="1">
    <source>
        <dbReference type="ARBA" id="ARBA00004141"/>
    </source>
</evidence>
<dbReference type="InterPro" id="IPR018108">
    <property type="entry name" value="MCP_transmembrane"/>
</dbReference>
<sequence length="661" mass="72621">MAGDSVCPRNEKISVKHKNDPFKGPVFELADFDYTDITPSENDKCSCRHSDLQSSDMLSTADLISAVGYAWNRAKKPLSVLLPKTNSNRETKVIPEGGVLHYSTVEGTFPASNLAYDRPCPVYLNSKANSGKVQENVENLKANWKTSWPQPCYENFPFQRIVLTKSTTTGWSSIENCLWSTGIPPNFRSVYGWMSDFALAKQKNQVNSVKIESKRTTNYFTCECSTDSGSGCVPADTTSTSSNITSGISTSNPETAQPLDSYCEAANLDLKTATMICSKNVVVHGQYIEETDCKIFTSRCDADFQDTNIASSTNDLENSIEDSRNGLHEHHDQRMAFVQADPSEVEISLSGKEKPVYTLAKQEHAVAGAMAGIFVSLCLHPMDTVKTVIQSCRADQKPLHSIGKSIIAERGMSGLYRGISSNILSSAPISAVYTFTYESVKKSLTPLLPREYHSLAHCTAGGCASIATSFIFTPSERIKQQMQVGAHYRNCWNALIQVVQKGGFPSLYAGWGAVLCRNVPHSVIKFYTYESLKPIMSSSIQSNAQANTSVTLVCGGLAGSMASLFTTPFDVVKTRLQTQTIYYSSLCKDLPKLSIQIPGSTTTYNGVFNTLKEIGKHEGLKGLYRGLTPRLVMYMVQGALFFASYESFKRLFSLDVPRLST</sequence>
<evidence type="ECO:0000256" key="5">
    <source>
        <dbReference type="ARBA" id="ARBA00022737"/>
    </source>
</evidence>
<evidence type="ECO:0000313" key="9">
    <source>
        <dbReference type="EMBL" id="KAK4389282.1"/>
    </source>
</evidence>
<dbReference type="FunFam" id="1.50.40.10:FF:000162">
    <property type="entry name" value="Mitochondrial substrate carrier protein-like"/>
    <property type="match status" value="1"/>
</dbReference>
<name>A0AAE2BL13_9LAMI</name>
<evidence type="ECO:0000313" key="10">
    <source>
        <dbReference type="Proteomes" id="UP001289374"/>
    </source>
</evidence>
<comment type="similarity">
    <text evidence="2">Belongs to the mitochondrial carrier (TC 2.A.29) family.</text>
</comment>
<keyword evidence="7 8" id="KW-0472">Membrane</keyword>
<proteinExistence type="inferred from homology"/>
<dbReference type="Pfam" id="PF00153">
    <property type="entry name" value="Mito_carr"/>
    <property type="match status" value="3"/>
</dbReference>
<keyword evidence="6" id="KW-1133">Transmembrane helix</keyword>
<feature type="repeat" description="Solcar" evidence="8">
    <location>
        <begin position="546"/>
        <end position="651"/>
    </location>
</feature>
<dbReference type="Gene3D" id="1.50.40.10">
    <property type="entry name" value="Mitochondrial carrier domain"/>
    <property type="match status" value="2"/>
</dbReference>
<dbReference type="SUPFAM" id="SSF103506">
    <property type="entry name" value="Mitochondrial carrier"/>
    <property type="match status" value="1"/>
</dbReference>
<dbReference type="GO" id="GO:0016020">
    <property type="term" value="C:membrane"/>
    <property type="evidence" value="ECO:0007669"/>
    <property type="project" value="UniProtKB-SubCell"/>
</dbReference>
<gene>
    <name evidence="9" type="ORF">Sango_2265200</name>
</gene>
<evidence type="ECO:0000256" key="6">
    <source>
        <dbReference type="ARBA" id="ARBA00022989"/>
    </source>
</evidence>
<comment type="subcellular location">
    <subcellularLocation>
        <location evidence="1">Membrane</location>
        <topology evidence="1">Multi-pass membrane protein</topology>
    </subcellularLocation>
</comment>
<dbReference type="EMBL" id="JACGWL010000013">
    <property type="protein sequence ID" value="KAK4389282.1"/>
    <property type="molecule type" value="Genomic_DNA"/>
</dbReference>
<dbReference type="PROSITE" id="PS50920">
    <property type="entry name" value="SOLCAR"/>
    <property type="match status" value="3"/>
</dbReference>
<keyword evidence="10" id="KW-1185">Reference proteome</keyword>
<reference evidence="9" key="1">
    <citation type="submission" date="2020-06" db="EMBL/GenBank/DDBJ databases">
        <authorList>
            <person name="Li T."/>
            <person name="Hu X."/>
            <person name="Zhang T."/>
            <person name="Song X."/>
            <person name="Zhang H."/>
            <person name="Dai N."/>
            <person name="Sheng W."/>
            <person name="Hou X."/>
            <person name="Wei L."/>
        </authorList>
    </citation>
    <scope>NUCLEOTIDE SEQUENCE</scope>
    <source>
        <strain evidence="9">K16</strain>
        <tissue evidence="9">Leaf</tissue>
    </source>
</reference>
<evidence type="ECO:0000256" key="2">
    <source>
        <dbReference type="ARBA" id="ARBA00006375"/>
    </source>
</evidence>
<organism evidence="9 10">
    <name type="scientific">Sesamum angolense</name>
    <dbReference type="NCBI Taxonomy" id="2727404"/>
    <lineage>
        <taxon>Eukaryota</taxon>
        <taxon>Viridiplantae</taxon>
        <taxon>Streptophyta</taxon>
        <taxon>Embryophyta</taxon>
        <taxon>Tracheophyta</taxon>
        <taxon>Spermatophyta</taxon>
        <taxon>Magnoliopsida</taxon>
        <taxon>eudicotyledons</taxon>
        <taxon>Gunneridae</taxon>
        <taxon>Pentapetalae</taxon>
        <taxon>asterids</taxon>
        <taxon>lamiids</taxon>
        <taxon>Lamiales</taxon>
        <taxon>Pedaliaceae</taxon>
        <taxon>Sesamum</taxon>
    </lineage>
</organism>
<keyword evidence="5" id="KW-0677">Repeat</keyword>
<keyword evidence="4 8" id="KW-0812">Transmembrane</keyword>
<feature type="repeat" description="Solcar" evidence="8">
    <location>
        <begin position="359"/>
        <end position="443"/>
    </location>
</feature>
<dbReference type="InterPro" id="IPR023395">
    <property type="entry name" value="MCP_dom_sf"/>
</dbReference>
<evidence type="ECO:0000256" key="8">
    <source>
        <dbReference type="PROSITE-ProRule" id="PRU00282"/>
    </source>
</evidence>
<feature type="repeat" description="Solcar" evidence="8">
    <location>
        <begin position="452"/>
        <end position="535"/>
    </location>
</feature>
<protein>
    <submittedName>
        <fullName evidence="9">Mitoferrin</fullName>
    </submittedName>
</protein>
<dbReference type="PANTHER" id="PTHR45667">
    <property type="entry name" value="S-ADENOSYLMETHIONINE MITOCHONDRIAL CARRIER PROTEIN"/>
    <property type="match status" value="1"/>
</dbReference>
<comment type="caution">
    <text evidence="9">The sequence shown here is derived from an EMBL/GenBank/DDBJ whole genome shotgun (WGS) entry which is preliminary data.</text>
</comment>
<reference evidence="9" key="2">
    <citation type="journal article" date="2024" name="Plant">
        <title>Genomic evolution and insights into agronomic trait innovations of Sesamum species.</title>
        <authorList>
            <person name="Miao H."/>
            <person name="Wang L."/>
            <person name="Qu L."/>
            <person name="Liu H."/>
            <person name="Sun Y."/>
            <person name="Le M."/>
            <person name="Wang Q."/>
            <person name="Wei S."/>
            <person name="Zheng Y."/>
            <person name="Lin W."/>
            <person name="Duan Y."/>
            <person name="Cao H."/>
            <person name="Xiong S."/>
            <person name="Wang X."/>
            <person name="Wei L."/>
            <person name="Li C."/>
            <person name="Ma Q."/>
            <person name="Ju M."/>
            <person name="Zhao R."/>
            <person name="Li G."/>
            <person name="Mu C."/>
            <person name="Tian Q."/>
            <person name="Mei H."/>
            <person name="Zhang T."/>
            <person name="Gao T."/>
            <person name="Zhang H."/>
        </authorList>
    </citation>
    <scope>NUCLEOTIDE SEQUENCE</scope>
    <source>
        <strain evidence="9">K16</strain>
    </source>
</reference>
<accession>A0AAE2BL13</accession>
<keyword evidence="3" id="KW-0813">Transport</keyword>